<feature type="transmembrane region" description="Helical" evidence="6">
    <location>
        <begin position="21"/>
        <end position="51"/>
    </location>
</feature>
<sequence>MKSLYVEGDSFFHRLPPRPKLILLLVASLALFLTRSPLLLGLAAGAAALLYSSLGIGWRQSRIRLRPILLTIAIVALATLVLNSMEEGIAVLLRLTTLMLLAAAVSATVPIGDFINEVTLAARPLERLGLVKASDIGLSVGLVIRFVPEVDSRFQQLRQAHQARGLKVRATTMIVPLIIQTLKSADEIAAAIDARGIRGQRQARNSEDSR</sequence>
<keyword evidence="5 6" id="KW-0472">Membrane</keyword>
<dbReference type="RefSeq" id="WP_247242243.1">
    <property type="nucleotide sequence ID" value="NZ_JALJRA010000001.1"/>
</dbReference>
<comment type="subcellular location">
    <subcellularLocation>
        <location evidence="1">Membrane</location>
        <topology evidence="1">Multi-pass membrane protein</topology>
    </subcellularLocation>
</comment>
<proteinExistence type="inferred from homology"/>
<dbReference type="Proteomes" id="UP001549031">
    <property type="component" value="Unassembled WGS sequence"/>
</dbReference>
<keyword evidence="3 6" id="KW-0812">Transmembrane</keyword>
<reference evidence="7 8" key="1">
    <citation type="submission" date="2024-06" db="EMBL/GenBank/DDBJ databases">
        <title>Genomic Encyclopedia of Type Strains, Phase IV (KMG-IV): sequencing the most valuable type-strain genomes for metagenomic binning, comparative biology and taxonomic classification.</title>
        <authorList>
            <person name="Goeker M."/>
        </authorList>
    </citation>
    <scope>NUCLEOTIDE SEQUENCE [LARGE SCALE GENOMIC DNA]</scope>
    <source>
        <strain evidence="7 8">DSM 105042</strain>
    </source>
</reference>
<dbReference type="PANTHER" id="PTHR33514">
    <property type="entry name" value="PROTEIN ABCI12, CHLOROPLASTIC"/>
    <property type="match status" value="1"/>
</dbReference>
<name>A0ABV2H1A0_9HYPH</name>
<keyword evidence="8" id="KW-1185">Reference proteome</keyword>
<keyword evidence="4 6" id="KW-1133">Transmembrane helix</keyword>
<dbReference type="CDD" id="cd16914">
    <property type="entry name" value="EcfT"/>
    <property type="match status" value="1"/>
</dbReference>
<evidence type="ECO:0000256" key="6">
    <source>
        <dbReference type="SAM" id="Phobius"/>
    </source>
</evidence>
<comment type="caution">
    <text evidence="7">The sequence shown here is derived from an EMBL/GenBank/DDBJ whole genome shotgun (WGS) entry which is preliminary data.</text>
</comment>
<feature type="transmembrane region" description="Helical" evidence="6">
    <location>
        <begin position="89"/>
        <end position="109"/>
    </location>
</feature>
<evidence type="ECO:0000313" key="7">
    <source>
        <dbReference type="EMBL" id="MET3584229.1"/>
    </source>
</evidence>
<evidence type="ECO:0000256" key="2">
    <source>
        <dbReference type="ARBA" id="ARBA00008564"/>
    </source>
</evidence>
<evidence type="ECO:0000256" key="3">
    <source>
        <dbReference type="ARBA" id="ARBA00022692"/>
    </source>
</evidence>
<dbReference type="EMBL" id="JBEPLJ010000001">
    <property type="protein sequence ID" value="MET3584229.1"/>
    <property type="molecule type" value="Genomic_DNA"/>
</dbReference>
<gene>
    <name evidence="7" type="ORF">ABID21_000321</name>
</gene>
<evidence type="ECO:0000256" key="1">
    <source>
        <dbReference type="ARBA" id="ARBA00004141"/>
    </source>
</evidence>
<comment type="similarity">
    <text evidence="2">Belongs to the CbiQ family.</text>
</comment>
<protein>
    <submittedName>
        <fullName evidence="7">Biotin transport system permease protein</fullName>
    </submittedName>
</protein>
<accession>A0ABV2H1A0</accession>
<evidence type="ECO:0000256" key="4">
    <source>
        <dbReference type="ARBA" id="ARBA00022989"/>
    </source>
</evidence>
<dbReference type="PANTHER" id="PTHR33514:SF13">
    <property type="entry name" value="PROTEIN ABCI12, CHLOROPLASTIC"/>
    <property type="match status" value="1"/>
</dbReference>
<evidence type="ECO:0000313" key="8">
    <source>
        <dbReference type="Proteomes" id="UP001549031"/>
    </source>
</evidence>
<organism evidence="7 8">
    <name type="scientific">Pseudorhizobium tarimense</name>
    <dbReference type="NCBI Taxonomy" id="1079109"/>
    <lineage>
        <taxon>Bacteria</taxon>
        <taxon>Pseudomonadati</taxon>
        <taxon>Pseudomonadota</taxon>
        <taxon>Alphaproteobacteria</taxon>
        <taxon>Hyphomicrobiales</taxon>
        <taxon>Rhizobiaceae</taxon>
        <taxon>Rhizobium/Agrobacterium group</taxon>
        <taxon>Pseudorhizobium</taxon>
    </lineage>
</organism>
<feature type="transmembrane region" description="Helical" evidence="6">
    <location>
        <begin position="63"/>
        <end position="82"/>
    </location>
</feature>
<dbReference type="InterPro" id="IPR003339">
    <property type="entry name" value="ABC/ECF_trnsptr_transmembrane"/>
</dbReference>
<evidence type="ECO:0000256" key="5">
    <source>
        <dbReference type="ARBA" id="ARBA00023136"/>
    </source>
</evidence>
<dbReference type="Pfam" id="PF02361">
    <property type="entry name" value="CbiQ"/>
    <property type="match status" value="1"/>
</dbReference>